<reference evidence="1 2" key="1">
    <citation type="journal article" date="2017" name="Curr. Biol.">
        <title>The Evolution of Venom by Co-option of Single-Copy Genes.</title>
        <authorList>
            <person name="Martinson E.O."/>
            <person name="Mrinalini"/>
            <person name="Kelkar Y.D."/>
            <person name="Chang C.H."/>
            <person name="Werren J.H."/>
        </authorList>
    </citation>
    <scope>NUCLEOTIDE SEQUENCE [LARGE SCALE GENOMIC DNA]</scope>
    <source>
        <strain evidence="1 2">Alberta</strain>
        <tissue evidence="1">Whole body</tissue>
    </source>
</reference>
<comment type="caution">
    <text evidence="1">The sequence shown here is derived from an EMBL/GenBank/DDBJ whole genome shotgun (WGS) entry which is preliminary data.</text>
</comment>
<proteinExistence type="predicted"/>
<name>A0A232EZI8_9HYME</name>
<protein>
    <submittedName>
        <fullName evidence="1">Uncharacterized protein</fullName>
    </submittedName>
</protein>
<evidence type="ECO:0000313" key="1">
    <source>
        <dbReference type="EMBL" id="OXU23844.1"/>
    </source>
</evidence>
<dbReference type="Proteomes" id="UP000215335">
    <property type="component" value="Unassembled WGS sequence"/>
</dbReference>
<accession>A0A232EZI8</accession>
<gene>
    <name evidence="1" type="ORF">TSAR_011451</name>
</gene>
<keyword evidence="2" id="KW-1185">Reference proteome</keyword>
<sequence length="46" mass="5329">MFIKNGFQVHISLCKSYVQYCLVPEVQTSPKGFEKFNCQYPALKLT</sequence>
<dbReference type="AlphaFoldDB" id="A0A232EZI8"/>
<organism evidence="1 2">
    <name type="scientific">Trichomalopsis sarcophagae</name>
    <dbReference type="NCBI Taxonomy" id="543379"/>
    <lineage>
        <taxon>Eukaryota</taxon>
        <taxon>Metazoa</taxon>
        <taxon>Ecdysozoa</taxon>
        <taxon>Arthropoda</taxon>
        <taxon>Hexapoda</taxon>
        <taxon>Insecta</taxon>
        <taxon>Pterygota</taxon>
        <taxon>Neoptera</taxon>
        <taxon>Endopterygota</taxon>
        <taxon>Hymenoptera</taxon>
        <taxon>Apocrita</taxon>
        <taxon>Proctotrupomorpha</taxon>
        <taxon>Chalcidoidea</taxon>
        <taxon>Pteromalidae</taxon>
        <taxon>Pteromalinae</taxon>
        <taxon>Trichomalopsis</taxon>
    </lineage>
</organism>
<dbReference type="EMBL" id="NNAY01001474">
    <property type="protein sequence ID" value="OXU23844.1"/>
    <property type="molecule type" value="Genomic_DNA"/>
</dbReference>
<evidence type="ECO:0000313" key="2">
    <source>
        <dbReference type="Proteomes" id="UP000215335"/>
    </source>
</evidence>